<dbReference type="SUPFAM" id="SSF103473">
    <property type="entry name" value="MFS general substrate transporter"/>
    <property type="match status" value="1"/>
</dbReference>
<gene>
    <name evidence="2" type="ORF">SAMN02745114_00811</name>
</gene>
<reference evidence="2 3" key="1">
    <citation type="submission" date="2017-02" db="EMBL/GenBank/DDBJ databases">
        <authorList>
            <person name="Peterson S.W."/>
        </authorList>
    </citation>
    <scope>NUCLEOTIDE SEQUENCE [LARGE SCALE GENOMIC DNA]</scope>
    <source>
        <strain evidence="2 3">ATCC 51222</strain>
    </source>
</reference>
<dbReference type="PANTHER" id="PTHR11328:SF24">
    <property type="entry name" value="MAJOR FACILITATOR SUPERFAMILY (MFS) PROFILE DOMAIN-CONTAINING PROTEIN"/>
    <property type="match status" value="1"/>
</dbReference>
<dbReference type="OrthoDB" id="9764596at2"/>
<feature type="transmembrane region" description="Helical" evidence="1">
    <location>
        <begin position="154"/>
        <end position="175"/>
    </location>
</feature>
<dbReference type="PANTHER" id="PTHR11328">
    <property type="entry name" value="MAJOR FACILITATOR SUPERFAMILY DOMAIN-CONTAINING PROTEIN"/>
    <property type="match status" value="1"/>
</dbReference>
<name>A0A1T4LA89_9FIRM</name>
<dbReference type="EMBL" id="FUWW01000007">
    <property type="protein sequence ID" value="SJZ51530.1"/>
    <property type="molecule type" value="Genomic_DNA"/>
</dbReference>
<dbReference type="STRING" id="290054.SAMN02745114_00811"/>
<dbReference type="NCBIfam" id="TIGR00792">
    <property type="entry name" value="gph"/>
    <property type="match status" value="1"/>
</dbReference>
<keyword evidence="3" id="KW-1185">Reference proteome</keyword>
<feature type="transmembrane region" description="Helical" evidence="1">
    <location>
        <begin position="416"/>
        <end position="439"/>
    </location>
</feature>
<dbReference type="GO" id="GO:0005886">
    <property type="term" value="C:plasma membrane"/>
    <property type="evidence" value="ECO:0007669"/>
    <property type="project" value="TreeGrafter"/>
</dbReference>
<dbReference type="GO" id="GO:0006814">
    <property type="term" value="P:sodium ion transport"/>
    <property type="evidence" value="ECO:0007669"/>
    <property type="project" value="InterPro"/>
</dbReference>
<dbReference type="InterPro" id="IPR001927">
    <property type="entry name" value="Na/Gal_symport"/>
</dbReference>
<sequence length="448" mass="49690">MGNKEVRPFGMRDKIGYGLGDFGCNMSFAFINNYLMVFYVTCMGIKAKHFAIIILLAKIFDAINDPIIGGICDASKPGKDGKFKPWIKWASLPLLVSSILMFIYAPNAPYALKIAMCLGLYCVWSVAYTSVNVPYGSMQSVITTQSDERSSLSTWRSVGAMLAQIPVMVLLPKLVYDSKTSNPRGNVFIYIVGVMGLIGFVSFILLRKLTTERVEPTVNNVQKFNYFKTLASFFKNKPMMGVTISSVAYLALMMTVTNSMQYVFMCYFKNTKIIPIATVIAGLPIGLGIVITKPLLKKFTKKQLCTYPFAISAVAAGIATFVRFDNPYVWIAFIGVSMFGTCFYLTLMWALVADCIDYQEEKTGRREEGSIYATYSLFRKIAQGVGASIIALSLDLTGYSEKLDALSQAEGVPEKIYTMTGALPLIGALICLFSMHFLYNIKDKKSEE</sequence>
<dbReference type="InterPro" id="IPR036259">
    <property type="entry name" value="MFS_trans_sf"/>
</dbReference>
<dbReference type="Proteomes" id="UP000190657">
    <property type="component" value="Unassembled WGS sequence"/>
</dbReference>
<dbReference type="GO" id="GO:0015293">
    <property type="term" value="F:symporter activity"/>
    <property type="evidence" value="ECO:0007669"/>
    <property type="project" value="InterPro"/>
</dbReference>
<feature type="transmembrane region" description="Helical" evidence="1">
    <location>
        <begin position="273"/>
        <end position="292"/>
    </location>
</feature>
<dbReference type="AlphaFoldDB" id="A0A1T4LA89"/>
<protein>
    <submittedName>
        <fullName evidence="2">Glycoside/pentoside/hexuronide:cation symporter, GPH family</fullName>
    </submittedName>
</protein>
<feature type="transmembrane region" description="Helical" evidence="1">
    <location>
        <begin position="187"/>
        <end position="206"/>
    </location>
</feature>
<dbReference type="CDD" id="cd17332">
    <property type="entry name" value="MFS_MelB_like"/>
    <property type="match status" value="1"/>
</dbReference>
<keyword evidence="1" id="KW-1133">Transmembrane helix</keyword>
<keyword evidence="1" id="KW-0812">Transmembrane</keyword>
<dbReference type="Gene3D" id="1.20.1250.20">
    <property type="entry name" value="MFS general substrate transporter like domains"/>
    <property type="match status" value="2"/>
</dbReference>
<feature type="transmembrane region" description="Helical" evidence="1">
    <location>
        <begin position="110"/>
        <end position="133"/>
    </location>
</feature>
<feature type="transmembrane region" description="Helical" evidence="1">
    <location>
        <begin position="86"/>
        <end position="104"/>
    </location>
</feature>
<dbReference type="InterPro" id="IPR039672">
    <property type="entry name" value="MFS_2"/>
</dbReference>
<proteinExistence type="predicted"/>
<accession>A0A1T4LA89</accession>
<organism evidence="2 3">
    <name type="scientific">Eubacterium coprostanoligenes</name>
    <dbReference type="NCBI Taxonomy" id="290054"/>
    <lineage>
        <taxon>Bacteria</taxon>
        <taxon>Bacillati</taxon>
        <taxon>Bacillota</taxon>
        <taxon>Clostridia</taxon>
        <taxon>Eubacteriales</taxon>
        <taxon>Eubacteriaceae</taxon>
        <taxon>Eubacterium</taxon>
    </lineage>
</organism>
<dbReference type="RefSeq" id="WP_078768300.1">
    <property type="nucleotide sequence ID" value="NZ_FUWW01000007.1"/>
</dbReference>
<feature type="transmembrane region" description="Helical" evidence="1">
    <location>
        <begin position="328"/>
        <end position="356"/>
    </location>
</feature>
<dbReference type="Pfam" id="PF13347">
    <property type="entry name" value="MFS_2"/>
    <property type="match status" value="1"/>
</dbReference>
<evidence type="ECO:0000256" key="1">
    <source>
        <dbReference type="SAM" id="Phobius"/>
    </source>
</evidence>
<feature type="transmembrane region" description="Helical" evidence="1">
    <location>
        <begin position="239"/>
        <end position="261"/>
    </location>
</feature>
<evidence type="ECO:0000313" key="3">
    <source>
        <dbReference type="Proteomes" id="UP000190657"/>
    </source>
</evidence>
<evidence type="ECO:0000313" key="2">
    <source>
        <dbReference type="EMBL" id="SJZ51530.1"/>
    </source>
</evidence>
<feature type="transmembrane region" description="Helical" evidence="1">
    <location>
        <begin position="304"/>
        <end position="322"/>
    </location>
</feature>
<dbReference type="GO" id="GO:0008643">
    <property type="term" value="P:carbohydrate transport"/>
    <property type="evidence" value="ECO:0007669"/>
    <property type="project" value="InterPro"/>
</dbReference>
<keyword evidence="1" id="KW-0472">Membrane</keyword>